<gene>
    <name evidence="2" type="ORF">PXH66_11030</name>
</gene>
<reference evidence="2" key="1">
    <citation type="submission" date="2023-03" db="EMBL/GenBank/DDBJ databases">
        <title>Lomoglobus Profundus gen. nov., sp. nov., a novel member of the phylum Verrucomicrobia, isolated from deep-marine sediment of South China Sea.</title>
        <authorList>
            <person name="Ahmad T."/>
            <person name="Ishaq S.E."/>
            <person name="Wang F."/>
        </authorList>
    </citation>
    <scope>NUCLEOTIDE SEQUENCE</scope>
    <source>
        <strain evidence="2">LMO-M01</strain>
    </source>
</reference>
<dbReference type="AlphaFoldDB" id="A0AAF0CSQ8"/>
<dbReference type="Proteomes" id="UP001218638">
    <property type="component" value="Chromosome"/>
</dbReference>
<dbReference type="RefSeq" id="WP_330931536.1">
    <property type="nucleotide sequence ID" value="NZ_CP119075.1"/>
</dbReference>
<feature type="transmembrane region" description="Helical" evidence="1">
    <location>
        <begin position="142"/>
        <end position="160"/>
    </location>
</feature>
<proteinExistence type="predicted"/>
<evidence type="ECO:0008006" key="4">
    <source>
        <dbReference type="Google" id="ProtNLM"/>
    </source>
</evidence>
<keyword evidence="1" id="KW-0472">Membrane</keyword>
<organism evidence="2 3">
    <name type="scientific">Synoicihabitans lomoniglobus</name>
    <dbReference type="NCBI Taxonomy" id="2909285"/>
    <lineage>
        <taxon>Bacteria</taxon>
        <taxon>Pseudomonadati</taxon>
        <taxon>Verrucomicrobiota</taxon>
        <taxon>Opitutia</taxon>
        <taxon>Opitutales</taxon>
        <taxon>Opitutaceae</taxon>
        <taxon>Synoicihabitans</taxon>
    </lineage>
</organism>
<protein>
    <recommendedName>
        <fullName evidence="4">Glycosyltransferase RgtA/B/C/D-like domain-containing protein</fullName>
    </recommendedName>
</protein>
<feature type="transmembrane region" description="Helical" evidence="1">
    <location>
        <begin position="119"/>
        <end position="136"/>
    </location>
</feature>
<dbReference type="KEGG" id="slom:PXH66_11030"/>
<feature type="transmembrane region" description="Helical" evidence="1">
    <location>
        <begin position="218"/>
        <end position="239"/>
    </location>
</feature>
<feature type="transmembrane region" description="Helical" evidence="1">
    <location>
        <begin position="364"/>
        <end position="382"/>
    </location>
</feature>
<feature type="transmembrane region" description="Helical" evidence="1">
    <location>
        <begin position="93"/>
        <end position="112"/>
    </location>
</feature>
<evidence type="ECO:0000313" key="2">
    <source>
        <dbReference type="EMBL" id="WED67382.1"/>
    </source>
</evidence>
<keyword evidence="1" id="KW-0812">Transmembrane</keyword>
<sequence>MSDITGLAILLFVVAWALYWGHQGWDVKGLSGHEFRQTQTALTIQAMQAEGFRVDYPTPILGKPWSIPMEFPLYQWAVVKTCAWFGLEIASGARWVSTVSFLMGLPALLLLMKHTGFSWGGSALAVTPVVLAPVYLFYSRTVMIESMAWSASAWFLLGVIRLRSSGRTVDWAVAITTGVVAVLVKATTWAVFCLPWAILFVHDLWCACRSRGEGWKRLLAQSVGLGLPLLLIGFSWVAMADAIKAQNPIAHFLMSGELREFNFGTWDMRLDSAHWHELIKFWRTTTMPWWMVGGGLLLGGLFRRTRWLALMGGAGFFGAQLIFFGLYLRHDYYFYANGAFLGLVVGGVAATSWDASGAWWRCRLPALAALAVVLFVQFNIYLTTFHPIQTAFATGDFRLINPIKRITKPDDVVVVHSPDWSSALAYYTGRRMLTIPDSQMYYHADSVRENIRLLADESVPLLLLVGDSRDHPQWVVERISDMGLAPTPLFTLENRVTAYARADRYVEMQKLLESEIPPGVVMDQSQRLTPVENRIQISGTALADEIGETGITPLFGVLPFGVLINYYDGNAVLLAHATTELYFEIPKDADTVTFDYLVNPNSYQEEAFDGVSVQAELVAKDGSIISLYTDWMSPRGDQSERNIKLDIPRGVASMLLFRVLPGPRGSNAFDQVWLRYLRFE</sequence>
<name>A0AAF0CSQ8_9BACT</name>
<feature type="transmembrane region" description="Helical" evidence="1">
    <location>
        <begin position="172"/>
        <end position="198"/>
    </location>
</feature>
<accession>A0AAF0CSQ8</accession>
<feature type="transmembrane region" description="Helical" evidence="1">
    <location>
        <begin position="332"/>
        <end position="352"/>
    </location>
</feature>
<feature type="transmembrane region" description="Helical" evidence="1">
    <location>
        <begin position="307"/>
        <end position="326"/>
    </location>
</feature>
<dbReference type="EMBL" id="CP119075">
    <property type="protein sequence ID" value="WED67382.1"/>
    <property type="molecule type" value="Genomic_DNA"/>
</dbReference>
<keyword evidence="3" id="KW-1185">Reference proteome</keyword>
<keyword evidence="1" id="KW-1133">Transmembrane helix</keyword>
<evidence type="ECO:0000256" key="1">
    <source>
        <dbReference type="SAM" id="Phobius"/>
    </source>
</evidence>
<evidence type="ECO:0000313" key="3">
    <source>
        <dbReference type="Proteomes" id="UP001218638"/>
    </source>
</evidence>